<evidence type="ECO:0000313" key="3">
    <source>
        <dbReference type="Proteomes" id="UP001589813"/>
    </source>
</evidence>
<keyword evidence="1" id="KW-1133">Transmembrane helix</keyword>
<keyword evidence="3" id="KW-1185">Reference proteome</keyword>
<dbReference type="EMBL" id="JBHLXP010000003">
    <property type="protein sequence ID" value="MFC0049456.1"/>
    <property type="molecule type" value="Genomic_DNA"/>
</dbReference>
<proteinExistence type="predicted"/>
<feature type="transmembrane region" description="Helical" evidence="1">
    <location>
        <begin position="38"/>
        <end position="61"/>
    </location>
</feature>
<feature type="transmembrane region" description="Helical" evidence="1">
    <location>
        <begin position="105"/>
        <end position="124"/>
    </location>
</feature>
<protein>
    <submittedName>
        <fullName evidence="2">Uncharacterized protein</fullName>
    </submittedName>
</protein>
<feature type="transmembrane region" description="Helical" evidence="1">
    <location>
        <begin position="73"/>
        <end position="93"/>
    </location>
</feature>
<reference evidence="2 3" key="1">
    <citation type="submission" date="2024-09" db="EMBL/GenBank/DDBJ databases">
        <authorList>
            <person name="Sun Q."/>
            <person name="Mori K."/>
        </authorList>
    </citation>
    <scope>NUCLEOTIDE SEQUENCE [LARGE SCALE GENOMIC DNA]</scope>
    <source>
        <strain evidence="2 3">KCTC 23315</strain>
    </source>
</reference>
<feature type="transmembrane region" description="Helical" evidence="1">
    <location>
        <begin position="12"/>
        <end position="32"/>
    </location>
</feature>
<comment type="caution">
    <text evidence="2">The sequence shown here is derived from an EMBL/GenBank/DDBJ whole genome shotgun (WGS) entry which is preliminary data.</text>
</comment>
<accession>A0ABV6BF04</accession>
<keyword evidence="1" id="KW-0472">Membrane</keyword>
<evidence type="ECO:0000256" key="1">
    <source>
        <dbReference type="SAM" id="Phobius"/>
    </source>
</evidence>
<gene>
    <name evidence="2" type="ORF">ACFFJP_14260</name>
</gene>
<organism evidence="2 3">
    <name type="scientific">Rheinheimera tilapiae</name>
    <dbReference type="NCBI Taxonomy" id="875043"/>
    <lineage>
        <taxon>Bacteria</taxon>
        <taxon>Pseudomonadati</taxon>
        <taxon>Pseudomonadota</taxon>
        <taxon>Gammaproteobacteria</taxon>
        <taxon>Chromatiales</taxon>
        <taxon>Chromatiaceae</taxon>
        <taxon>Rheinheimera</taxon>
    </lineage>
</organism>
<name>A0ABV6BF04_9GAMM</name>
<keyword evidence="1" id="KW-0812">Transmembrane</keyword>
<evidence type="ECO:0000313" key="2">
    <source>
        <dbReference type="EMBL" id="MFC0049456.1"/>
    </source>
</evidence>
<sequence length="144" mass="16466">MNEVSKYQIYALRAMYLLVVIGLSLTVWPSVFTAEKPFASWGSAQTVQTSMMGAFWLLCALGIRYPLQMLPILMWELIWKTIWLVTVPLPLYLNGTFTDKLMPNVIAIGMVVLVYLVMPWSYVWQNYVKQPGTPWLSPKSAVTK</sequence>
<dbReference type="RefSeq" id="WP_377245324.1">
    <property type="nucleotide sequence ID" value="NZ_JBHLXP010000003.1"/>
</dbReference>
<dbReference type="Proteomes" id="UP001589813">
    <property type="component" value="Unassembled WGS sequence"/>
</dbReference>